<dbReference type="GO" id="GO:0005787">
    <property type="term" value="C:signal peptidase complex"/>
    <property type="evidence" value="ECO:0007669"/>
    <property type="project" value="InterPro"/>
</dbReference>
<evidence type="ECO:0000256" key="7">
    <source>
        <dbReference type="ARBA" id="ARBA00023136"/>
    </source>
</evidence>
<protein>
    <recommendedName>
        <fullName evidence="3">Signal peptidase complex subunit 2</fullName>
    </recommendedName>
</protein>
<feature type="transmembrane region" description="Helical" evidence="9">
    <location>
        <begin position="77"/>
        <end position="96"/>
    </location>
</feature>
<evidence type="ECO:0000256" key="5">
    <source>
        <dbReference type="ARBA" id="ARBA00022824"/>
    </source>
</evidence>
<evidence type="ECO:0000256" key="3">
    <source>
        <dbReference type="ARBA" id="ARBA00017057"/>
    </source>
</evidence>
<dbReference type="RefSeq" id="XP_028489660.1">
    <property type="nucleotide sequence ID" value="XM_028633591.1"/>
</dbReference>
<evidence type="ECO:0000256" key="1">
    <source>
        <dbReference type="ARBA" id="ARBA00004477"/>
    </source>
</evidence>
<dbReference type="Pfam" id="PF06703">
    <property type="entry name" value="SPC25"/>
    <property type="match status" value="1"/>
</dbReference>
<dbReference type="PANTHER" id="PTHR13085:SF0">
    <property type="entry name" value="SIGNAL PEPTIDASE COMPLEX SUBUNIT 2"/>
    <property type="match status" value="1"/>
</dbReference>
<gene>
    <name evidence="10" type="ORF">C8Q69DRAFT_524596</name>
</gene>
<comment type="similarity">
    <text evidence="2">Belongs to the SPCS2 family.</text>
</comment>
<dbReference type="AlphaFoldDB" id="A0A443I7Q2"/>
<comment type="function">
    <text evidence="8">Component of the signal peptidase complex (SPC) which catalyzes the cleavage of N-terminal signal sequences from nascent proteins as they are translocated into the lumen of the endoplasmic reticulum. Enhances the enzymatic activity of SPC and facilitates the interactions between different components of the translocation site.</text>
</comment>
<evidence type="ECO:0000256" key="4">
    <source>
        <dbReference type="ARBA" id="ARBA00022692"/>
    </source>
</evidence>
<evidence type="ECO:0000256" key="8">
    <source>
        <dbReference type="ARBA" id="ARBA00045608"/>
    </source>
</evidence>
<keyword evidence="7 9" id="KW-0472">Membrane</keyword>
<evidence type="ECO:0000256" key="2">
    <source>
        <dbReference type="ARBA" id="ARBA00007324"/>
    </source>
</evidence>
<accession>A0A443I7Q2</accession>
<keyword evidence="11" id="KW-1185">Reference proteome</keyword>
<dbReference type="EMBL" id="RCNU01000001">
    <property type="protein sequence ID" value="RWR00016.1"/>
    <property type="molecule type" value="Genomic_DNA"/>
</dbReference>
<evidence type="ECO:0000256" key="9">
    <source>
        <dbReference type="SAM" id="Phobius"/>
    </source>
</evidence>
<organism evidence="10 11">
    <name type="scientific">Byssochlamys spectabilis</name>
    <name type="common">Paecilomyces variotii</name>
    <dbReference type="NCBI Taxonomy" id="264951"/>
    <lineage>
        <taxon>Eukaryota</taxon>
        <taxon>Fungi</taxon>
        <taxon>Dikarya</taxon>
        <taxon>Ascomycota</taxon>
        <taxon>Pezizomycotina</taxon>
        <taxon>Eurotiomycetes</taxon>
        <taxon>Eurotiomycetidae</taxon>
        <taxon>Eurotiales</taxon>
        <taxon>Thermoascaceae</taxon>
        <taxon>Paecilomyces</taxon>
    </lineage>
</organism>
<evidence type="ECO:0000256" key="6">
    <source>
        <dbReference type="ARBA" id="ARBA00022989"/>
    </source>
</evidence>
<dbReference type="InterPro" id="IPR009582">
    <property type="entry name" value="Spc2/SPCS2"/>
</dbReference>
<proteinExistence type="inferred from homology"/>
<comment type="subcellular location">
    <subcellularLocation>
        <location evidence="1">Endoplasmic reticulum membrane</location>
        <topology evidence="1">Multi-pass membrane protein</topology>
    </subcellularLocation>
</comment>
<name>A0A443I7Q2_BYSSP</name>
<dbReference type="GO" id="GO:0006465">
    <property type="term" value="P:signal peptide processing"/>
    <property type="evidence" value="ECO:0007669"/>
    <property type="project" value="InterPro"/>
</dbReference>
<dbReference type="Proteomes" id="UP000283841">
    <property type="component" value="Unassembled WGS sequence"/>
</dbReference>
<sequence>MASETVPKVPVYSLNDLKNTTDDALAPYLTSLPEPYTFTQDHTLSNVRFALGYSAVAIAAGMFYVDRKLGWESTNAPWVLPAVIAYFALNSILTYWVWGVEAGEVFRGKRKTGEKVYFAVFLLCSRSIGDVRVLVKIGLANLELKSQITVRSSTKKHSPLYKINVKYTSPEGKVLQEKDIETSLTAWFSSDGVFHPEPFRQWLANEIDVLGLASREAARKGQ</sequence>
<dbReference type="PANTHER" id="PTHR13085">
    <property type="entry name" value="MICROSOMAL SIGNAL PEPTIDASE 25 KDA SUBUNIT"/>
    <property type="match status" value="1"/>
</dbReference>
<dbReference type="VEuPathDB" id="FungiDB:C8Q69DRAFT_524596"/>
<keyword evidence="5" id="KW-0256">Endoplasmic reticulum</keyword>
<feature type="transmembrane region" description="Helical" evidence="9">
    <location>
        <begin position="47"/>
        <end position="65"/>
    </location>
</feature>
<keyword evidence="6 9" id="KW-1133">Transmembrane helix</keyword>
<reference evidence="10 11" key="1">
    <citation type="journal article" date="2018" name="Front. Microbiol.">
        <title>Genomic and genetic insights into a cosmopolitan fungus, Paecilomyces variotii (Eurotiales).</title>
        <authorList>
            <person name="Urquhart A.S."/>
            <person name="Mondo S.J."/>
            <person name="Makela M.R."/>
            <person name="Hane J.K."/>
            <person name="Wiebenga A."/>
            <person name="He G."/>
            <person name="Mihaltcheva S."/>
            <person name="Pangilinan J."/>
            <person name="Lipzen A."/>
            <person name="Barry K."/>
            <person name="de Vries R.P."/>
            <person name="Grigoriev I.V."/>
            <person name="Idnurm A."/>
        </authorList>
    </citation>
    <scope>NUCLEOTIDE SEQUENCE [LARGE SCALE GENOMIC DNA]</scope>
    <source>
        <strain evidence="10 11">CBS 101075</strain>
    </source>
</reference>
<keyword evidence="4 9" id="KW-0812">Transmembrane</keyword>
<evidence type="ECO:0000313" key="11">
    <source>
        <dbReference type="Proteomes" id="UP000283841"/>
    </source>
</evidence>
<dbReference type="STRING" id="264951.A0A443I7Q2"/>
<dbReference type="GeneID" id="39602868"/>
<comment type="caution">
    <text evidence="10">The sequence shown here is derived from an EMBL/GenBank/DDBJ whole genome shotgun (WGS) entry which is preliminary data.</text>
</comment>
<dbReference type="GO" id="GO:0045047">
    <property type="term" value="P:protein targeting to ER"/>
    <property type="evidence" value="ECO:0007669"/>
    <property type="project" value="TreeGrafter"/>
</dbReference>
<evidence type="ECO:0000313" key="10">
    <source>
        <dbReference type="EMBL" id="RWR00016.1"/>
    </source>
</evidence>